<dbReference type="GO" id="GO:0005886">
    <property type="term" value="C:plasma membrane"/>
    <property type="evidence" value="ECO:0007669"/>
    <property type="project" value="TreeGrafter"/>
</dbReference>
<organism evidence="14 15">
    <name type="scientific">Stomoxys calcitrans</name>
    <name type="common">Stable fly</name>
    <name type="synonym">Conops calcitrans</name>
    <dbReference type="NCBI Taxonomy" id="35570"/>
    <lineage>
        <taxon>Eukaryota</taxon>
        <taxon>Metazoa</taxon>
        <taxon>Ecdysozoa</taxon>
        <taxon>Arthropoda</taxon>
        <taxon>Hexapoda</taxon>
        <taxon>Insecta</taxon>
        <taxon>Pterygota</taxon>
        <taxon>Neoptera</taxon>
        <taxon>Endopterygota</taxon>
        <taxon>Diptera</taxon>
        <taxon>Brachycera</taxon>
        <taxon>Muscomorpha</taxon>
        <taxon>Muscoidea</taxon>
        <taxon>Muscidae</taxon>
        <taxon>Stomoxys</taxon>
    </lineage>
</organism>
<reference evidence="14" key="1">
    <citation type="submission" date="2020-05" db="UniProtKB">
        <authorList>
            <consortium name="EnsemblMetazoa"/>
        </authorList>
    </citation>
    <scope>IDENTIFICATION</scope>
    <source>
        <strain evidence="14">USDA</strain>
    </source>
</reference>
<proteinExistence type="inferred from homology"/>
<evidence type="ECO:0000256" key="8">
    <source>
        <dbReference type="ARBA" id="ARBA00023065"/>
    </source>
</evidence>
<dbReference type="EnsemblMetazoa" id="SCAU000035-RA">
    <property type="protein sequence ID" value="SCAU000035-PA"/>
    <property type="gene ID" value="SCAU000035"/>
</dbReference>
<feature type="transmembrane region" description="Helical" evidence="13">
    <location>
        <begin position="71"/>
        <end position="92"/>
    </location>
</feature>
<evidence type="ECO:0008006" key="16">
    <source>
        <dbReference type="Google" id="ProtNLM"/>
    </source>
</evidence>
<evidence type="ECO:0000256" key="13">
    <source>
        <dbReference type="SAM" id="Phobius"/>
    </source>
</evidence>
<keyword evidence="6 13" id="KW-1133">Transmembrane helix</keyword>
<dbReference type="AlphaFoldDB" id="A0A1I8NLF6"/>
<evidence type="ECO:0000256" key="5">
    <source>
        <dbReference type="ARBA" id="ARBA00022692"/>
    </source>
</evidence>
<dbReference type="Proteomes" id="UP000095300">
    <property type="component" value="Unassembled WGS sequence"/>
</dbReference>
<evidence type="ECO:0000256" key="2">
    <source>
        <dbReference type="ARBA" id="ARBA00007193"/>
    </source>
</evidence>
<keyword evidence="4 12" id="KW-0894">Sodium channel</keyword>
<dbReference type="Gene3D" id="1.10.287.770">
    <property type="entry name" value="YojJ-like"/>
    <property type="match status" value="1"/>
</dbReference>
<evidence type="ECO:0000256" key="11">
    <source>
        <dbReference type="ARBA" id="ARBA00023303"/>
    </source>
</evidence>
<dbReference type="STRING" id="35570.A0A1I8NLF6"/>
<keyword evidence="9 13" id="KW-0472">Membrane</keyword>
<dbReference type="GO" id="GO:0015280">
    <property type="term" value="F:ligand-gated sodium channel activity"/>
    <property type="evidence" value="ECO:0007669"/>
    <property type="project" value="TreeGrafter"/>
</dbReference>
<evidence type="ECO:0000256" key="9">
    <source>
        <dbReference type="ARBA" id="ARBA00023136"/>
    </source>
</evidence>
<dbReference type="VEuPathDB" id="VectorBase:SCAU000035"/>
<keyword evidence="11 12" id="KW-0407">Ion channel</keyword>
<dbReference type="PRINTS" id="PR01078">
    <property type="entry name" value="AMINACHANNEL"/>
</dbReference>
<feature type="transmembrane region" description="Helical" evidence="13">
    <location>
        <begin position="494"/>
        <end position="513"/>
    </location>
</feature>
<dbReference type="PANTHER" id="PTHR11690">
    <property type="entry name" value="AMILORIDE-SENSITIVE SODIUM CHANNEL-RELATED"/>
    <property type="match status" value="1"/>
</dbReference>
<dbReference type="KEGG" id="scac:106086065"/>
<sequence length="594" mass="67871">MEWSSKGNNFIYRHNAKLNQTSEEPPSYSSDEDKVCTKNAIKKNLKYYLENTTLHGLKYLAENKITIPERVFFGLSFVFVVIVSGFFISNVYTKWSATPIIISTSSKQTFSTEFPFPAITICNMNQAQRSKAVNIQRQSSNYSLLMSLCDQESDDLDETYLGLWKYFKAILMEVAQPCDQMLLYCSYGSKVETCSSIFNTMLTDDGMCCTFNALDTKFLLLNYSEENTLMPISESLNVPIDWSPEKGYPSRLPPHFYPRISGGAGSRMGLTVILNVSSAEYFCSKTKCLGFKVLVHNPADLPKITNYGFFMPAGREARVPIEPIYQNALPSIRNIKRSVRRCLFSDEGDLIYYRTYSRKNCELECEAMILMKKCSCILYYLPRIDPNVPICGLKDNNCTTQVQSEIESSNTSASCDACLPGCFELNYQTTFTASQMVMGDFRSSDEFPKEIFEKARNISDLSIVHFYFVSNTFRGTTKSEMFGFTEFLSNTGGLLGLFMGFSIFSLIEIIYYVTVRPYCAARTIELEKKRKYGDTEWFKKCGSSEYLSPSGINKKSWLKCARKTHRKYKRNLKGMLMKSQCFRKNDVPPFPYVE</sequence>
<protein>
    <recommendedName>
        <fullName evidence="16">Pickpocket protein 28-like</fullName>
    </recommendedName>
</protein>
<evidence type="ECO:0000256" key="4">
    <source>
        <dbReference type="ARBA" id="ARBA00022461"/>
    </source>
</evidence>
<keyword evidence="5 12" id="KW-0812">Transmembrane</keyword>
<evidence type="ECO:0000256" key="12">
    <source>
        <dbReference type="RuleBase" id="RU000679"/>
    </source>
</evidence>
<evidence type="ECO:0000313" key="15">
    <source>
        <dbReference type="Proteomes" id="UP000095300"/>
    </source>
</evidence>
<gene>
    <name evidence="14" type="primary">106086065</name>
</gene>
<keyword evidence="8 12" id="KW-0406">Ion transport</keyword>
<evidence type="ECO:0000256" key="6">
    <source>
        <dbReference type="ARBA" id="ARBA00022989"/>
    </source>
</evidence>
<comment type="subcellular location">
    <subcellularLocation>
        <location evidence="1">Membrane</location>
        <topology evidence="1">Multi-pass membrane protein</topology>
    </subcellularLocation>
</comment>
<name>A0A1I8NLF6_STOCA</name>
<evidence type="ECO:0000256" key="7">
    <source>
        <dbReference type="ARBA" id="ARBA00023053"/>
    </source>
</evidence>
<keyword evidence="3 12" id="KW-0813">Transport</keyword>
<keyword evidence="10 12" id="KW-0739">Sodium transport</keyword>
<evidence type="ECO:0000256" key="1">
    <source>
        <dbReference type="ARBA" id="ARBA00004141"/>
    </source>
</evidence>
<dbReference type="InterPro" id="IPR001873">
    <property type="entry name" value="ENaC"/>
</dbReference>
<comment type="similarity">
    <text evidence="2 12">Belongs to the amiloride-sensitive sodium channel (TC 1.A.6) family.</text>
</comment>
<dbReference type="Gene3D" id="2.60.470.10">
    <property type="entry name" value="Acid-sensing ion channels like domains"/>
    <property type="match status" value="1"/>
</dbReference>
<evidence type="ECO:0000256" key="10">
    <source>
        <dbReference type="ARBA" id="ARBA00023201"/>
    </source>
</evidence>
<keyword evidence="15" id="KW-1185">Reference proteome</keyword>
<accession>A0A1I8NLF6</accession>
<dbReference type="PANTHER" id="PTHR11690:SF243">
    <property type="entry name" value="PICKPOCKET 12-RELATED"/>
    <property type="match status" value="1"/>
</dbReference>
<dbReference type="Pfam" id="PF00858">
    <property type="entry name" value="ASC"/>
    <property type="match status" value="1"/>
</dbReference>
<evidence type="ECO:0000313" key="14">
    <source>
        <dbReference type="EnsemblMetazoa" id="SCAU000035-PA"/>
    </source>
</evidence>
<evidence type="ECO:0000256" key="3">
    <source>
        <dbReference type="ARBA" id="ARBA00022448"/>
    </source>
</evidence>
<dbReference type="OrthoDB" id="6021021at2759"/>
<keyword evidence="7" id="KW-0915">Sodium</keyword>